<protein>
    <submittedName>
        <fullName evidence="2">Uncharacterized protein</fullName>
    </submittedName>
</protein>
<dbReference type="EMBL" id="CAJNOG010001516">
    <property type="protein sequence ID" value="CAF1450399.1"/>
    <property type="molecule type" value="Genomic_DNA"/>
</dbReference>
<name>A0A815PK02_9BILA</name>
<sequence>MLSNPLLEKDRRTGLISKYSKTITQYKFDLMTLNLTTFQNIIYGHQQILIDLQEKLLKSCNESLKQAIENRQEAMKKRHEIYLKHKLVQYVQRLIRQRSDIVIRRTDKRKVFYIGKAVDFERKAEEYMLKTEAYEEIKNGRCPLADNLHAVQTLFDYLVTKKALTKKQSNRLIPKLNNLELGHYHGIPKTHKPETPLR</sequence>
<organism evidence="2 3">
    <name type="scientific">Adineta steineri</name>
    <dbReference type="NCBI Taxonomy" id="433720"/>
    <lineage>
        <taxon>Eukaryota</taxon>
        <taxon>Metazoa</taxon>
        <taxon>Spiralia</taxon>
        <taxon>Gnathifera</taxon>
        <taxon>Rotifera</taxon>
        <taxon>Eurotatoria</taxon>
        <taxon>Bdelloidea</taxon>
        <taxon>Adinetida</taxon>
        <taxon>Adinetidae</taxon>
        <taxon>Adineta</taxon>
    </lineage>
</organism>
<gene>
    <name evidence="2" type="ORF">JYZ213_LOCUS40654</name>
</gene>
<comment type="caution">
    <text evidence="2">The sequence shown here is derived from an EMBL/GenBank/DDBJ whole genome shotgun (WGS) entry which is preliminary data.</text>
</comment>
<dbReference type="AlphaFoldDB" id="A0A815PK02"/>
<accession>A0A815PK02</accession>
<evidence type="ECO:0000256" key="1">
    <source>
        <dbReference type="SAM" id="Coils"/>
    </source>
</evidence>
<reference evidence="2" key="1">
    <citation type="submission" date="2021-02" db="EMBL/GenBank/DDBJ databases">
        <authorList>
            <person name="Nowell W R."/>
        </authorList>
    </citation>
    <scope>NUCLEOTIDE SEQUENCE</scope>
</reference>
<dbReference type="Proteomes" id="UP000663845">
    <property type="component" value="Unassembled WGS sequence"/>
</dbReference>
<proteinExistence type="predicted"/>
<feature type="non-terminal residue" evidence="2">
    <location>
        <position position="1"/>
    </location>
</feature>
<feature type="coiled-coil region" evidence="1">
    <location>
        <begin position="50"/>
        <end position="77"/>
    </location>
</feature>
<evidence type="ECO:0000313" key="2">
    <source>
        <dbReference type="EMBL" id="CAF1450399.1"/>
    </source>
</evidence>
<keyword evidence="1" id="KW-0175">Coiled coil</keyword>
<evidence type="ECO:0000313" key="3">
    <source>
        <dbReference type="Proteomes" id="UP000663845"/>
    </source>
</evidence>